<protein>
    <submittedName>
        <fullName evidence="1">Tuftelin-interacting protein</fullName>
    </submittedName>
</protein>
<gene>
    <name evidence="1" type="primary">TFP11</name>
</gene>
<proteinExistence type="predicted"/>
<sequence length="193" mass="22251">MDWNDMLSVPNMTLILDKFFFPRWLQTLAVWLNHNPNYAQVTEWYSGWKRMLSDDLLNQPSIKENFHKALEMMNRAVNIASQPGAKESISYLKNIEANGLTAPPPPPPRVETFAEAVRTASKIPQGFKDLVMKRCEERGIIFVPMANKYHEAKQVYRIGSNGVQCYIDRNVIFYSQNNSTWLPTSLNRLLDLA</sequence>
<dbReference type="InterPro" id="IPR045211">
    <property type="entry name" value="TFP11/STIP/Ntr1"/>
</dbReference>
<evidence type="ECO:0000313" key="1">
    <source>
        <dbReference type="EMBL" id="JAB68131.1"/>
    </source>
</evidence>
<dbReference type="PANTHER" id="PTHR23329:SF1">
    <property type="entry name" value="TUFTELIN-INTERACTING PROTEIN 11"/>
    <property type="match status" value="1"/>
</dbReference>
<dbReference type="PANTHER" id="PTHR23329">
    <property type="entry name" value="TUFTELIN-INTERACTING PROTEIN 11-RELATED"/>
    <property type="match status" value="1"/>
</dbReference>
<accession>V5IAZ3</accession>
<dbReference type="AlphaFoldDB" id="V5IAZ3"/>
<dbReference type="EMBL" id="GALX01000335">
    <property type="protein sequence ID" value="JAB68131.1"/>
    <property type="molecule type" value="Transcribed_RNA"/>
</dbReference>
<name>V5IAZ3_ANOGL</name>
<dbReference type="GO" id="GO:0000390">
    <property type="term" value="P:spliceosomal complex disassembly"/>
    <property type="evidence" value="ECO:0007669"/>
    <property type="project" value="InterPro"/>
</dbReference>
<dbReference type="GO" id="GO:0071008">
    <property type="term" value="C:U2-type post-mRNA release spliceosomal complex"/>
    <property type="evidence" value="ECO:0007669"/>
    <property type="project" value="TreeGrafter"/>
</dbReference>
<reference evidence="1" key="1">
    <citation type="submission" date="2013-07" db="EMBL/GenBank/DDBJ databases">
        <title>Midgut Transcriptome Profiling of Anoplphora glabripennis, a Lignocellulose Degrading, Wood-Boring Cerambycid.</title>
        <authorList>
            <person name="Scully E.D."/>
            <person name="Hoover K."/>
            <person name="Carlson J.E."/>
            <person name="Tien M."/>
            <person name="Geib S.M."/>
        </authorList>
    </citation>
    <scope>NUCLEOTIDE SEQUENCE</scope>
</reference>
<organism evidence="1">
    <name type="scientific">Anoplophora glabripennis</name>
    <name type="common">Asian longhorn beetle</name>
    <name type="synonym">Anoplophora nobilis</name>
    <dbReference type="NCBI Taxonomy" id="217634"/>
    <lineage>
        <taxon>Eukaryota</taxon>
        <taxon>Metazoa</taxon>
        <taxon>Ecdysozoa</taxon>
        <taxon>Arthropoda</taxon>
        <taxon>Hexapoda</taxon>
        <taxon>Insecta</taxon>
        <taxon>Pterygota</taxon>
        <taxon>Neoptera</taxon>
        <taxon>Endopterygota</taxon>
        <taxon>Coleoptera</taxon>
        <taxon>Polyphaga</taxon>
        <taxon>Cucujiformia</taxon>
        <taxon>Chrysomeloidea</taxon>
        <taxon>Cerambycidae</taxon>
        <taxon>Lamiinae</taxon>
        <taxon>Lamiini</taxon>
        <taxon>Anoplophora</taxon>
    </lineage>
</organism>